<gene>
    <name evidence="2" type="ORF">EDB92DRAFT_1575823</name>
</gene>
<feature type="region of interest" description="Disordered" evidence="1">
    <location>
        <begin position="145"/>
        <end position="164"/>
    </location>
</feature>
<reference evidence="2" key="1">
    <citation type="submission" date="2022-01" db="EMBL/GenBank/DDBJ databases">
        <title>Comparative genomics reveals a dynamic genome evolution in the ectomycorrhizal milk-cap (Lactarius) mushrooms.</title>
        <authorList>
            <consortium name="DOE Joint Genome Institute"/>
            <person name="Lebreton A."/>
            <person name="Tang N."/>
            <person name="Kuo A."/>
            <person name="LaButti K."/>
            <person name="Drula E."/>
            <person name="Barry K."/>
            <person name="Clum A."/>
            <person name="Lipzen A."/>
            <person name="Mousain D."/>
            <person name="Ng V."/>
            <person name="Wang R."/>
            <person name="Wang X."/>
            <person name="Dai Y."/>
            <person name="Henrissat B."/>
            <person name="Grigoriev I.V."/>
            <person name="Guerin-Laguette A."/>
            <person name="Yu F."/>
            <person name="Martin F.M."/>
        </authorList>
    </citation>
    <scope>NUCLEOTIDE SEQUENCE</scope>
    <source>
        <strain evidence="2">QP</strain>
    </source>
</reference>
<comment type="caution">
    <text evidence="2">The sequence shown here is derived from an EMBL/GenBank/DDBJ whole genome shotgun (WGS) entry which is preliminary data.</text>
</comment>
<keyword evidence="3" id="KW-1185">Reference proteome</keyword>
<evidence type="ECO:0000256" key="1">
    <source>
        <dbReference type="SAM" id="MobiDB-lite"/>
    </source>
</evidence>
<accession>A0AAD4LBM8</accession>
<protein>
    <submittedName>
        <fullName evidence="2">Uncharacterized protein</fullName>
    </submittedName>
</protein>
<dbReference type="Proteomes" id="UP001201163">
    <property type="component" value="Unassembled WGS sequence"/>
</dbReference>
<organism evidence="2 3">
    <name type="scientific">Lactarius akahatsu</name>
    <dbReference type="NCBI Taxonomy" id="416441"/>
    <lineage>
        <taxon>Eukaryota</taxon>
        <taxon>Fungi</taxon>
        <taxon>Dikarya</taxon>
        <taxon>Basidiomycota</taxon>
        <taxon>Agaricomycotina</taxon>
        <taxon>Agaricomycetes</taxon>
        <taxon>Russulales</taxon>
        <taxon>Russulaceae</taxon>
        <taxon>Lactarius</taxon>
    </lineage>
</organism>
<dbReference type="AlphaFoldDB" id="A0AAD4LBM8"/>
<feature type="region of interest" description="Disordered" evidence="1">
    <location>
        <begin position="115"/>
        <end position="135"/>
    </location>
</feature>
<sequence>MSSLCTPRRKLDLYFDLSRFPGPLTCPSSRWTDGMGCARISWTLHPVPHLPLKPLPHLFAPRRIRVRGRARGIDEALACMQHIRTDVLRERSRMPSDLRDRMSLRRIFKTRTEAPRAHHGYAAPARTAPSRVPASNEFRAVTRRRRTEARAAGPSSPPRIVGSRRAAASRPFALLCSAYSRTGSGVPVPAPQRTAASLVGSGICGEVVGGVVQCEPSGPETDHGRGLGHYITR</sequence>
<evidence type="ECO:0000313" key="3">
    <source>
        <dbReference type="Proteomes" id="UP001201163"/>
    </source>
</evidence>
<dbReference type="EMBL" id="JAKELL010000088">
    <property type="protein sequence ID" value="KAH8983478.1"/>
    <property type="molecule type" value="Genomic_DNA"/>
</dbReference>
<proteinExistence type="predicted"/>
<name>A0AAD4LBM8_9AGAM</name>
<evidence type="ECO:0000313" key="2">
    <source>
        <dbReference type="EMBL" id="KAH8983478.1"/>
    </source>
</evidence>